<dbReference type="AlphaFoldDB" id="R7UE03"/>
<reference evidence="3" key="1">
    <citation type="submission" date="2012-12" db="EMBL/GenBank/DDBJ databases">
        <authorList>
            <person name="Hellsten U."/>
            <person name="Grimwood J."/>
            <person name="Chapman J.A."/>
            <person name="Shapiro H."/>
            <person name="Aerts A."/>
            <person name="Otillar R.P."/>
            <person name="Terry A.Y."/>
            <person name="Boore J.L."/>
            <person name="Simakov O."/>
            <person name="Marletaz F."/>
            <person name="Cho S.-J."/>
            <person name="Edsinger-Gonzales E."/>
            <person name="Havlak P."/>
            <person name="Kuo D.-H."/>
            <person name="Larsson T."/>
            <person name="Lv J."/>
            <person name="Arendt D."/>
            <person name="Savage R."/>
            <person name="Osoegawa K."/>
            <person name="de Jong P."/>
            <person name="Lindberg D.R."/>
            <person name="Seaver E.C."/>
            <person name="Weisblat D.A."/>
            <person name="Putnam N.H."/>
            <person name="Grigoriev I.V."/>
            <person name="Rokhsar D.S."/>
        </authorList>
    </citation>
    <scope>NUCLEOTIDE SEQUENCE</scope>
    <source>
        <strain evidence="3">I ESC-2004</strain>
    </source>
</reference>
<reference evidence="2" key="3">
    <citation type="submission" date="2015-06" db="UniProtKB">
        <authorList>
            <consortium name="EnsemblMetazoa"/>
        </authorList>
    </citation>
    <scope>IDENTIFICATION</scope>
</reference>
<dbReference type="EMBL" id="KB302153">
    <property type="protein sequence ID" value="ELU04769.1"/>
    <property type="molecule type" value="Genomic_DNA"/>
</dbReference>
<proteinExistence type="predicted"/>
<dbReference type="HOGENOM" id="CLU_1504854_0_0_1"/>
<evidence type="ECO:0000313" key="3">
    <source>
        <dbReference type="Proteomes" id="UP000014760"/>
    </source>
</evidence>
<organism evidence="1">
    <name type="scientific">Capitella teleta</name>
    <name type="common">Polychaete worm</name>
    <dbReference type="NCBI Taxonomy" id="283909"/>
    <lineage>
        <taxon>Eukaryota</taxon>
        <taxon>Metazoa</taxon>
        <taxon>Spiralia</taxon>
        <taxon>Lophotrochozoa</taxon>
        <taxon>Annelida</taxon>
        <taxon>Polychaeta</taxon>
        <taxon>Sedentaria</taxon>
        <taxon>Scolecida</taxon>
        <taxon>Capitellidae</taxon>
        <taxon>Capitella</taxon>
    </lineage>
</organism>
<accession>R7UE03</accession>
<dbReference type="EMBL" id="AMQN01008083">
    <property type="status" value="NOT_ANNOTATED_CDS"/>
    <property type="molecule type" value="Genomic_DNA"/>
</dbReference>
<name>R7UE03_CAPTE</name>
<reference evidence="1 3" key="2">
    <citation type="journal article" date="2013" name="Nature">
        <title>Insights into bilaterian evolution from three spiralian genomes.</title>
        <authorList>
            <person name="Simakov O."/>
            <person name="Marletaz F."/>
            <person name="Cho S.J."/>
            <person name="Edsinger-Gonzales E."/>
            <person name="Havlak P."/>
            <person name="Hellsten U."/>
            <person name="Kuo D.H."/>
            <person name="Larsson T."/>
            <person name="Lv J."/>
            <person name="Arendt D."/>
            <person name="Savage R."/>
            <person name="Osoegawa K."/>
            <person name="de Jong P."/>
            <person name="Grimwood J."/>
            <person name="Chapman J.A."/>
            <person name="Shapiro H."/>
            <person name="Aerts A."/>
            <person name="Otillar R.P."/>
            <person name="Terry A.Y."/>
            <person name="Boore J.L."/>
            <person name="Grigoriev I.V."/>
            <person name="Lindberg D.R."/>
            <person name="Seaver E.C."/>
            <person name="Weisblat D.A."/>
            <person name="Putnam N.H."/>
            <person name="Rokhsar D.S."/>
        </authorList>
    </citation>
    <scope>NUCLEOTIDE SEQUENCE</scope>
    <source>
        <strain evidence="1 3">I ESC-2004</strain>
    </source>
</reference>
<dbReference type="Proteomes" id="UP000014760">
    <property type="component" value="Unassembled WGS sequence"/>
</dbReference>
<dbReference type="EnsemblMetazoa" id="CapteT186056">
    <property type="protein sequence ID" value="CapteP186056"/>
    <property type="gene ID" value="CapteG186056"/>
</dbReference>
<protein>
    <submittedName>
        <fullName evidence="1 2">Uncharacterized protein</fullName>
    </submittedName>
</protein>
<evidence type="ECO:0000313" key="1">
    <source>
        <dbReference type="EMBL" id="ELU04769.1"/>
    </source>
</evidence>
<sequence>MVNSVRDFVSKYDLCQKNSQHVKLKTVPLTSISVPANAWYLQIGIQQTERAAEKMWIGHYTILATLSFTPMVSRVDTGSFKGCVPCDLLSVESCQPDVNWEHEEMHCFDLDDFSNNDVSGVLHVYIKKKDSAIDDIRGRTQVGCICCMRDNNLWSLKGDGDVDSLLGHVGSFPRSSVYK</sequence>
<gene>
    <name evidence="1" type="ORF">CAPTEDRAFT_186056</name>
</gene>
<evidence type="ECO:0000313" key="2">
    <source>
        <dbReference type="EnsemblMetazoa" id="CapteP186056"/>
    </source>
</evidence>
<dbReference type="EMBL" id="AMQN01008082">
    <property type="status" value="NOT_ANNOTATED_CDS"/>
    <property type="molecule type" value="Genomic_DNA"/>
</dbReference>
<keyword evidence="3" id="KW-1185">Reference proteome</keyword>